<sequence>MTRRRQFEVAVIARASSISSTYSPGVSVTNLDDFKKHSELVGALHDQDVVISAVGSGEGMKSQRKLIDAAVDAGVRRFMSSERGFDNSVKGAQALCLPVFGAKGKVEECRG</sequence>
<dbReference type="Proteomes" id="UP001324427">
    <property type="component" value="Unassembled WGS sequence"/>
</dbReference>
<proteinExistence type="predicted"/>
<evidence type="ECO:0000313" key="4">
    <source>
        <dbReference type="EMBL" id="KAK4540748.1"/>
    </source>
</evidence>
<dbReference type="InterPro" id="IPR051609">
    <property type="entry name" value="NmrA/Isoflavone_reductase-like"/>
</dbReference>
<keyword evidence="1" id="KW-0521">NADP</keyword>
<dbReference type="PANTHER" id="PTHR47706:SF9">
    <property type="entry name" value="NMRA-LIKE DOMAIN-CONTAINING PROTEIN-RELATED"/>
    <property type="match status" value="1"/>
</dbReference>
<feature type="domain" description="NmrA-like" evidence="3">
    <location>
        <begin position="8"/>
        <end position="108"/>
    </location>
</feature>
<evidence type="ECO:0000256" key="2">
    <source>
        <dbReference type="ARBA" id="ARBA00023002"/>
    </source>
</evidence>
<comment type="caution">
    <text evidence="4">The sequence shown here is derived from an EMBL/GenBank/DDBJ whole genome shotgun (WGS) entry which is preliminary data.</text>
</comment>
<gene>
    <name evidence="4" type="ORF">LTR36_008963</name>
</gene>
<evidence type="ECO:0000256" key="1">
    <source>
        <dbReference type="ARBA" id="ARBA00022857"/>
    </source>
</evidence>
<reference evidence="4 5" key="1">
    <citation type="submission" date="2021-11" db="EMBL/GenBank/DDBJ databases">
        <title>Black yeast isolated from Biological Soil Crust.</title>
        <authorList>
            <person name="Kurbessoian T."/>
        </authorList>
    </citation>
    <scope>NUCLEOTIDE SEQUENCE [LARGE SCALE GENOMIC DNA]</scope>
    <source>
        <strain evidence="4 5">CCFEE 5522</strain>
    </source>
</reference>
<dbReference type="InterPro" id="IPR008030">
    <property type="entry name" value="NmrA-like"/>
</dbReference>
<dbReference type="GO" id="GO:0016491">
    <property type="term" value="F:oxidoreductase activity"/>
    <property type="evidence" value="ECO:0007669"/>
    <property type="project" value="UniProtKB-KW"/>
</dbReference>
<evidence type="ECO:0000259" key="3">
    <source>
        <dbReference type="Pfam" id="PF05368"/>
    </source>
</evidence>
<keyword evidence="2" id="KW-0560">Oxidoreductase</keyword>
<dbReference type="PANTHER" id="PTHR47706">
    <property type="entry name" value="NMRA-LIKE FAMILY PROTEIN"/>
    <property type="match status" value="1"/>
</dbReference>
<organism evidence="4 5">
    <name type="scientific">Oleoguttula mirabilis</name>
    <dbReference type="NCBI Taxonomy" id="1507867"/>
    <lineage>
        <taxon>Eukaryota</taxon>
        <taxon>Fungi</taxon>
        <taxon>Dikarya</taxon>
        <taxon>Ascomycota</taxon>
        <taxon>Pezizomycotina</taxon>
        <taxon>Dothideomycetes</taxon>
        <taxon>Dothideomycetidae</taxon>
        <taxon>Mycosphaerellales</taxon>
        <taxon>Teratosphaeriaceae</taxon>
        <taxon>Oleoguttula</taxon>
    </lineage>
</organism>
<accession>A0AAV9J784</accession>
<evidence type="ECO:0000313" key="5">
    <source>
        <dbReference type="Proteomes" id="UP001324427"/>
    </source>
</evidence>
<dbReference type="Pfam" id="PF05368">
    <property type="entry name" value="NmrA"/>
    <property type="match status" value="1"/>
</dbReference>
<dbReference type="AlphaFoldDB" id="A0AAV9J784"/>
<dbReference type="SUPFAM" id="SSF51735">
    <property type="entry name" value="NAD(P)-binding Rossmann-fold domains"/>
    <property type="match status" value="1"/>
</dbReference>
<name>A0AAV9J784_9PEZI</name>
<dbReference type="EMBL" id="JAVFHQ010000062">
    <property type="protein sequence ID" value="KAK4540748.1"/>
    <property type="molecule type" value="Genomic_DNA"/>
</dbReference>
<keyword evidence="5" id="KW-1185">Reference proteome</keyword>
<protein>
    <recommendedName>
        <fullName evidence="3">NmrA-like domain-containing protein</fullName>
    </recommendedName>
</protein>
<dbReference type="Gene3D" id="3.40.50.720">
    <property type="entry name" value="NAD(P)-binding Rossmann-like Domain"/>
    <property type="match status" value="1"/>
</dbReference>
<dbReference type="InterPro" id="IPR036291">
    <property type="entry name" value="NAD(P)-bd_dom_sf"/>
</dbReference>